<keyword evidence="2" id="KW-1185">Reference proteome</keyword>
<evidence type="ECO:0000313" key="2">
    <source>
        <dbReference type="Proteomes" id="UP000568050"/>
    </source>
</evidence>
<accession>A0A839QRC9</accession>
<reference evidence="1 2" key="1">
    <citation type="submission" date="2020-08" db="EMBL/GenBank/DDBJ databases">
        <title>Sequencing the genomes of 1000 actinobacteria strains.</title>
        <authorList>
            <person name="Klenk H.-P."/>
        </authorList>
    </citation>
    <scope>NUCLEOTIDE SEQUENCE [LARGE SCALE GENOMIC DNA]</scope>
    <source>
        <strain evidence="1 2">DSM 23040</strain>
    </source>
</reference>
<organism evidence="1 2">
    <name type="scientific">Helcobacillus massiliensis</name>
    <dbReference type="NCBI Taxonomy" id="521392"/>
    <lineage>
        <taxon>Bacteria</taxon>
        <taxon>Bacillati</taxon>
        <taxon>Actinomycetota</taxon>
        <taxon>Actinomycetes</taxon>
        <taxon>Micrococcales</taxon>
        <taxon>Dermabacteraceae</taxon>
        <taxon>Helcobacillus</taxon>
    </lineage>
</organism>
<evidence type="ECO:0000313" key="1">
    <source>
        <dbReference type="EMBL" id="MBB3022218.1"/>
    </source>
</evidence>
<dbReference type="EMBL" id="JACHWP010000001">
    <property type="protein sequence ID" value="MBB3022218.1"/>
    <property type="molecule type" value="Genomic_DNA"/>
</dbReference>
<name>A0A839QRC9_9MICO</name>
<sequence>MGFEELVRLGFQSLLGAGEIVEGLGPLGKTLIEGSLDPLCEQPLGLLGDGDLLVAVGDELFGDADGHGLPRARGAFGGSTGADVVGVAD</sequence>
<dbReference type="Proteomes" id="UP000568050">
    <property type="component" value="Unassembled WGS sequence"/>
</dbReference>
<protein>
    <submittedName>
        <fullName evidence="1">Uncharacterized protein</fullName>
    </submittedName>
</protein>
<comment type="caution">
    <text evidence="1">The sequence shown here is derived from an EMBL/GenBank/DDBJ whole genome shotgun (WGS) entry which is preliminary data.</text>
</comment>
<dbReference type="AlphaFoldDB" id="A0A839QRC9"/>
<gene>
    <name evidence="1" type="ORF">FHX50_000466</name>
</gene>
<proteinExistence type="predicted"/>